<protein>
    <submittedName>
        <fullName evidence="5">Sigma A</fullName>
    </submittedName>
</protein>
<organism evidence="5">
    <name type="scientific">Orthoreovirus Lopburi02</name>
    <dbReference type="NCBI Taxonomy" id="2042259"/>
    <lineage>
        <taxon>Viruses</taxon>
        <taxon>Riboviria</taxon>
        <taxon>Orthornavirae</taxon>
        <taxon>Duplornaviricota</taxon>
        <taxon>Resentoviricetes</taxon>
        <taxon>Reovirales</taxon>
        <taxon>Spinareoviridae</taxon>
        <taxon>Orthoreovirus</taxon>
    </lineage>
</organism>
<keyword evidence="2" id="KW-0167">Capsid protein</keyword>
<evidence type="ECO:0000313" key="5">
    <source>
        <dbReference type="EMBL" id="ATI13799.1"/>
    </source>
</evidence>
<proteinExistence type="predicted"/>
<reference evidence="5" key="2">
    <citation type="journal article" date="2018" name="BMC Microbiol.">
        <title>Mass spectrometry-based identification and whole-genome characterisation of the first pteropine orthoreovirus isolated from monkey faeces in Thailand.</title>
        <authorList>
            <person name="Kosoltanapiwat N."/>
            <person name="Reamtong O."/>
            <person name="Okabayashi T."/>
            <person name="Ampawong S."/>
            <person name="Rungruengkitkun A."/>
            <person name="Thiangtrongjit T."/>
            <person name="Thippornchai N."/>
            <person name="Leaungwutiwong P."/>
            <person name="Mahittikorn A."/>
            <person name="Mori H."/>
            <person name="Yoohanngoa T."/>
            <person name="Yamwong P."/>
        </authorList>
    </citation>
    <scope>NUCLEOTIDE SEQUENCE</scope>
    <source>
        <strain evidence="5">Lopburi02</strain>
    </source>
</reference>
<accession>A0A291L5F3</accession>
<evidence type="ECO:0000256" key="1">
    <source>
        <dbReference type="ARBA" id="ARBA00004328"/>
    </source>
</evidence>
<keyword evidence="3" id="KW-0946">Virion</keyword>
<comment type="subcellular location">
    <subcellularLocation>
        <location evidence="1">Virion</location>
    </subcellularLocation>
</comment>
<dbReference type="GO" id="GO:0019028">
    <property type="term" value="C:viral capsid"/>
    <property type="evidence" value="ECO:0007669"/>
    <property type="project" value="UniProtKB-KW"/>
</dbReference>
<dbReference type="Pfam" id="PF03084">
    <property type="entry name" value="Sigma_1_2"/>
    <property type="match status" value="1"/>
</dbReference>
<reference evidence="5" key="1">
    <citation type="submission" date="2017-03" db="EMBL/GenBank/DDBJ databases">
        <authorList>
            <person name="Kosoltanapiwat N."/>
        </authorList>
    </citation>
    <scope>NUCLEOTIDE SEQUENCE</scope>
    <source>
        <strain evidence="5">Lopburi02</strain>
    </source>
</reference>
<evidence type="ECO:0000256" key="4">
    <source>
        <dbReference type="SAM" id="Coils"/>
    </source>
</evidence>
<keyword evidence="4" id="KW-0175">Coiled coil</keyword>
<dbReference type="InterPro" id="IPR004317">
    <property type="entry name" value="Sigma_1_2_reovir"/>
</dbReference>
<dbReference type="EMBL" id="KY751022">
    <property type="protein sequence ID" value="ATI13799.1"/>
    <property type="molecule type" value="Genomic_RNA"/>
</dbReference>
<feature type="coiled-coil region" evidence="4">
    <location>
        <begin position="356"/>
        <end position="383"/>
    </location>
</feature>
<evidence type="ECO:0000256" key="3">
    <source>
        <dbReference type="ARBA" id="ARBA00022844"/>
    </source>
</evidence>
<evidence type="ECO:0000256" key="2">
    <source>
        <dbReference type="ARBA" id="ARBA00022561"/>
    </source>
</evidence>
<sequence>MARAVFDFFTTLFGNRGLPTDQRQLTSLLTSSNSPWQKQYSPLALSLTSSTISTPQQPFPGSAWYQESMLFSALLPPVLVNQDAWRDANYKRFCWTDAALSGLVAAPDPPRAPPYVPVSGAWFDLTQYPRWANRRRELETKYPLLLRITLLNMMQNGPLIYVETWPNMLSGALVNFAMSCYGKDFREIAMVLAQSCSNMPFAPESSYDQQMRMMVSLWILSYIGVVHQNATIAGFFFSTKTRGVRDEAWTLFYNTNGQRLNITQRHFGYFCARSADWNADSSWLAASQLSALIMSCRQFPLLANQGVVNQAQNRPGYSSPNGVPVRELQLLACATECIRSHVQAGLIDQAKGQALTQNATDVNQALQREIDDIKAADDALYNQNPEYARRLKPFQARSWTVGQSMQSLAALTAFAT</sequence>
<name>A0A291L5F3_9REOV</name>